<dbReference type="RefSeq" id="XP_002183087.1">
    <property type="nucleotide sequence ID" value="XM_002183051.1"/>
</dbReference>
<dbReference type="Gene3D" id="2.60.40.420">
    <property type="entry name" value="Cupredoxins - blue copper proteins"/>
    <property type="match status" value="2"/>
</dbReference>
<dbReference type="Pfam" id="PF00394">
    <property type="entry name" value="Cu-oxidase"/>
    <property type="match status" value="1"/>
</dbReference>
<dbReference type="SUPFAM" id="SSF49503">
    <property type="entry name" value="Cupredoxins"/>
    <property type="match status" value="2"/>
</dbReference>
<reference evidence="5 6" key="1">
    <citation type="journal article" date="2008" name="Nature">
        <title>The Phaeodactylum genome reveals the evolutionary history of diatom genomes.</title>
        <authorList>
            <person name="Bowler C."/>
            <person name="Allen A.E."/>
            <person name="Badger J.H."/>
            <person name="Grimwood J."/>
            <person name="Jabbari K."/>
            <person name="Kuo A."/>
            <person name="Maheswari U."/>
            <person name="Martens C."/>
            <person name="Maumus F."/>
            <person name="Otillar R.P."/>
            <person name="Rayko E."/>
            <person name="Salamov A."/>
            <person name="Vandepoele K."/>
            <person name="Beszteri B."/>
            <person name="Gruber A."/>
            <person name="Heijde M."/>
            <person name="Katinka M."/>
            <person name="Mock T."/>
            <person name="Valentin K."/>
            <person name="Verret F."/>
            <person name="Berges J.A."/>
            <person name="Brownlee C."/>
            <person name="Cadoret J.P."/>
            <person name="Chiovitti A."/>
            <person name="Choi C.J."/>
            <person name="Coesel S."/>
            <person name="De Martino A."/>
            <person name="Detter J.C."/>
            <person name="Durkin C."/>
            <person name="Falciatore A."/>
            <person name="Fournet J."/>
            <person name="Haruta M."/>
            <person name="Huysman M.J."/>
            <person name="Jenkins B.D."/>
            <person name="Jiroutova K."/>
            <person name="Jorgensen R.E."/>
            <person name="Joubert Y."/>
            <person name="Kaplan A."/>
            <person name="Kroger N."/>
            <person name="Kroth P.G."/>
            <person name="La Roche J."/>
            <person name="Lindquist E."/>
            <person name="Lommer M."/>
            <person name="Martin-Jezequel V."/>
            <person name="Lopez P.J."/>
            <person name="Lucas S."/>
            <person name="Mangogna M."/>
            <person name="McGinnis K."/>
            <person name="Medlin L.K."/>
            <person name="Montsant A."/>
            <person name="Oudot-Le Secq M.P."/>
            <person name="Napoli C."/>
            <person name="Obornik M."/>
            <person name="Parker M.S."/>
            <person name="Petit J.L."/>
            <person name="Porcel B.M."/>
            <person name="Poulsen N."/>
            <person name="Robison M."/>
            <person name="Rychlewski L."/>
            <person name="Rynearson T.A."/>
            <person name="Schmutz J."/>
            <person name="Shapiro H."/>
            <person name="Siaut M."/>
            <person name="Stanley M."/>
            <person name="Sussman M.R."/>
            <person name="Taylor A.R."/>
            <person name="Vardi A."/>
            <person name="von Dassow P."/>
            <person name="Vyverman W."/>
            <person name="Willis A."/>
            <person name="Wyrwicz L.S."/>
            <person name="Rokhsar D.S."/>
            <person name="Weissenbach J."/>
            <person name="Armbrust E.V."/>
            <person name="Green B.R."/>
            <person name="Van de Peer Y."/>
            <person name="Grigoriev I.V."/>
        </authorList>
    </citation>
    <scope>NUCLEOTIDE SEQUENCE [LARGE SCALE GENOMIC DNA]</scope>
    <source>
        <strain evidence="5 6">CCAP 1055/1</strain>
    </source>
</reference>
<feature type="chain" id="PRO_5002855922" description="Plastocyanin-like domain-containing protein" evidence="2">
    <location>
        <begin position="22"/>
        <end position="294"/>
    </location>
</feature>
<organism evidence="5 6">
    <name type="scientific">Phaeodactylum tricornutum (strain CCAP 1055/1)</name>
    <dbReference type="NCBI Taxonomy" id="556484"/>
    <lineage>
        <taxon>Eukaryota</taxon>
        <taxon>Sar</taxon>
        <taxon>Stramenopiles</taxon>
        <taxon>Ochrophyta</taxon>
        <taxon>Bacillariophyta</taxon>
        <taxon>Bacillariophyceae</taxon>
        <taxon>Bacillariophycidae</taxon>
        <taxon>Naviculales</taxon>
        <taxon>Phaeodactylaceae</taxon>
        <taxon>Phaeodactylum</taxon>
    </lineage>
</organism>
<dbReference type="PANTHER" id="PTHR11709">
    <property type="entry name" value="MULTI-COPPER OXIDASE"/>
    <property type="match status" value="1"/>
</dbReference>
<evidence type="ECO:0000313" key="5">
    <source>
        <dbReference type="EMBL" id="EEC45305.1"/>
    </source>
</evidence>
<dbReference type="Pfam" id="PF07732">
    <property type="entry name" value="Cu-oxidase_3"/>
    <property type="match status" value="1"/>
</dbReference>
<proteinExistence type="inferred from homology"/>
<dbReference type="AlphaFoldDB" id="B7G7W8"/>
<dbReference type="KEGG" id="pti:PHATRDRAFT_39129"/>
<keyword evidence="6" id="KW-1185">Reference proteome</keyword>
<gene>
    <name evidence="5" type="ORF">PHATRDRAFT_39129</name>
</gene>
<evidence type="ECO:0000313" key="6">
    <source>
        <dbReference type="Proteomes" id="UP000000759"/>
    </source>
</evidence>
<dbReference type="InterPro" id="IPR001117">
    <property type="entry name" value="Cu-oxidase_2nd"/>
</dbReference>
<dbReference type="GO" id="GO:0005507">
    <property type="term" value="F:copper ion binding"/>
    <property type="evidence" value="ECO:0007669"/>
    <property type="project" value="InterPro"/>
</dbReference>
<dbReference type="EMBL" id="CM000620">
    <property type="protein sequence ID" value="EEC45305.1"/>
    <property type="molecule type" value="Genomic_DNA"/>
</dbReference>
<dbReference type="HOGENOM" id="CLU_948213_0_0_1"/>
<dbReference type="InterPro" id="IPR045087">
    <property type="entry name" value="Cu-oxidase_fam"/>
</dbReference>
<evidence type="ECO:0000259" key="4">
    <source>
        <dbReference type="Pfam" id="PF07732"/>
    </source>
</evidence>
<reference evidence="6" key="2">
    <citation type="submission" date="2008-08" db="EMBL/GenBank/DDBJ databases">
        <authorList>
            <consortium name="Diatom Consortium"/>
            <person name="Grigoriev I."/>
            <person name="Grimwood J."/>
            <person name="Kuo A."/>
            <person name="Otillar R.P."/>
            <person name="Salamov A."/>
            <person name="Detter J.C."/>
            <person name="Lindquist E."/>
            <person name="Shapiro H."/>
            <person name="Lucas S."/>
            <person name="Glavina del Rio T."/>
            <person name="Pitluck S."/>
            <person name="Rokhsar D."/>
            <person name="Bowler C."/>
        </authorList>
    </citation>
    <scope>GENOME REANNOTATION</scope>
    <source>
        <strain evidence="6">CCAP 1055/1</strain>
    </source>
</reference>
<dbReference type="PaxDb" id="2850-Phatr39129"/>
<evidence type="ECO:0000256" key="2">
    <source>
        <dbReference type="SAM" id="SignalP"/>
    </source>
</evidence>
<dbReference type="InterPro" id="IPR008972">
    <property type="entry name" value="Cupredoxin"/>
</dbReference>
<evidence type="ECO:0000256" key="1">
    <source>
        <dbReference type="ARBA" id="ARBA00010609"/>
    </source>
</evidence>
<feature type="domain" description="Plastocyanin-like" evidence="3">
    <location>
        <begin position="201"/>
        <end position="293"/>
    </location>
</feature>
<dbReference type="Proteomes" id="UP000000759">
    <property type="component" value="Chromosome 18"/>
</dbReference>
<accession>B7G7W8</accession>
<dbReference type="PANTHER" id="PTHR11709:SF2">
    <property type="entry name" value="MULTICOPPER OXIDASE LPR1"/>
    <property type="match status" value="1"/>
</dbReference>
<sequence>MSFTSSIVSLLALSGMSLVCASPAINTLRVKPGDVFAVTLQNNLPAGSSLDRELYNYVMDPVNEANNEANVTIVFNRLAANGNIHLPEYGFWGLSYNNLHFHGAMFSPSLENIDQVVDGGESKTYTFKIPEDAQSGVVWYHNHVHGTSVYSYLASLFGFMVIEGTDNDISNAPGISGSTEVLMLRSEGLVNDDKSIPMFFPITGQFNWNSVANGNLGQETTYAFTQHETIFFRVASATTEPTISLVIPNISFVVVGYDGLPLPEPIETDTVVVGGGGRVEFLVRFDEPGTYEMS</sequence>
<dbReference type="InterPro" id="IPR011707">
    <property type="entry name" value="Cu-oxidase-like_N"/>
</dbReference>
<keyword evidence="2" id="KW-0732">Signal</keyword>
<dbReference type="GO" id="GO:0016491">
    <property type="term" value="F:oxidoreductase activity"/>
    <property type="evidence" value="ECO:0007669"/>
    <property type="project" value="TreeGrafter"/>
</dbReference>
<name>B7G7W8_PHATC</name>
<dbReference type="OrthoDB" id="59708at2759"/>
<dbReference type="InParanoid" id="B7G7W8"/>
<evidence type="ECO:0008006" key="7">
    <source>
        <dbReference type="Google" id="ProtNLM"/>
    </source>
</evidence>
<protein>
    <recommendedName>
        <fullName evidence="7">Plastocyanin-like domain-containing protein</fullName>
    </recommendedName>
</protein>
<dbReference type="GeneID" id="7194883"/>
<feature type="domain" description="Plastocyanin-like" evidence="4">
    <location>
        <begin position="99"/>
        <end position="165"/>
    </location>
</feature>
<feature type="signal peptide" evidence="2">
    <location>
        <begin position="1"/>
        <end position="21"/>
    </location>
</feature>
<evidence type="ECO:0000259" key="3">
    <source>
        <dbReference type="Pfam" id="PF00394"/>
    </source>
</evidence>
<comment type="similarity">
    <text evidence="1">Belongs to the multicopper oxidase family.</text>
</comment>